<dbReference type="SMART" id="SM00343">
    <property type="entry name" value="ZnF_C2HC"/>
    <property type="match status" value="7"/>
</dbReference>
<feature type="region of interest" description="Disordered" evidence="2">
    <location>
        <begin position="427"/>
        <end position="455"/>
    </location>
</feature>
<reference evidence="4" key="1">
    <citation type="journal article" date="2020" name="Stud. Mycol.">
        <title>101 Dothideomycetes genomes: a test case for predicting lifestyles and emergence of pathogens.</title>
        <authorList>
            <person name="Haridas S."/>
            <person name="Albert R."/>
            <person name="Binder M."/>
            <person name="Bloem J."/>
            <person name="Labutti K."/>
            <person name="Salamov A."/>
            <person name="Andreopoulos B."/>
            <person name="Baker S."/>
            <person name="Barry K."/>
            <person name="Bills G."/>
            <person name="Bluhm B."/>
            <person name="Cannon C."/>
            <person name="Castanera R."/>
            <person name="Culley D."/>
            <person name="Daum C."/>
            <person name="Ezra D."/>
            <person name="Gonzalez J."/>
            <person name="Henrissat B."/>
            <person name="Kuo A."/>
            <person name="Liang C."/>
            <person name="Lipzen A."/>
            <person name="Lutzoni F."/>
            <person name="Magnuson J."/>
            <person name="Mondo S."/>
            <person name="Nolan M."/>
            <person name="Ohm R."/>
            <person name="Pangilinan J."/>
            <person name="Park H.-J."/>
            <person name="Ramirez L."/>
            <person name="Alfaro M."/>
            <person name="Sun H."/>
            <person name="Tritt A."/>
            <person name="Yoshinaga Y."/>
            <person name="Zwiers L.-H."/>
            <person name="Turgeon B."/>
            <person name="Goodwin S."/>
            <person name="Spatafora J."/>
            <person name="Crous P."/>
            <person name="Grigoriev I."/>
        </authorList>
    </citation>
    <scope>NUCLEOTIDE SEQUENCE</scope>
    <source>
        <strain evidence="4">CBS 115976</strain>
    </source>
</reference>
<feature type="domain" description="CCHC-type" evidence="3">
    <location>
        <begin position="293"/>
        <end position="308"/>
    </location>
</feature>
<keyword evidence="5" id="KW-1185">Reference proteome</keyword>
<accession>A0A6A6ULX7</accession>
<dbReference type="InterPro" id="IPR001878">
    <property type="entry name" value="Znf_CCHC"/>
</dbReference>
<feature type="domain" description="CCHC-type" evidence="3">
    <location>
        <begin position="212"/>
        <end position="227"/>
    </location>
</feature>
<feature type="compositionally biased region" description="Low complexity" evidence="2">
    <location>
        <begin position="8"/>
        <end position="25"/>
    </location>
</feature>
<evidence type="ECO:0000313" key="5">
    <source>
        <dbReference type="Proteomes" id="UP000799302"/>
    </source>
</evidence>
<dbReference type="OrthoDB" id="8026949at2759"/>
<keyword evidence="1" id="KW-0479">Metal-binding</keyword>
<evidence type="ECO:0000256" key="2">
    <source>
        <dbReference type="SAM" id="MobiDB-lite"/>
    </source>
</evidence>
<dbReference type="GO" id="GO:0003676">
    <property type="term" value="F:nucleic acid binding"/>
    <property type="evidence" value="ECO:0007669"/>
    <property type="project" value="InterPro"/>
</dbReference>
<organism evidence="4 5">
    <name type="scientific">Microthyrium microscopicum</name>
    <dbReference type="NCBI Taxonomy" id="703497"/>
    <lineage>
        <taxon>Eukaryota</taxon>
        <taxon>Fungi</taxon>
        <taxon>Dikarya</taxon>
        <taxon>Ascomycota</taxon>
        <taxon>Pezizomycotina</taxon>
        <taxon>Dothideomycetes</taxon>
        <taxon>Dothideomycetes incertae sedis</taxon>
        <taxon>Microthyriales</taxon>
        <taxon>Microthyriaceae</taxon>
        <taxon>Microthyrium</taxon>
    </lineage>
</organism>
<feature type="domain" description="CCHC-type" evidence="3">
    <location>
        <begin position="368"/>
        <end position="383"/>
    </location>
</feature>
<evidence type="ECO:0000259" key="3">
    <source>
        <dbReference type="PROSITE" id="PS50158"/>
    </source>
</evidence>
<dbReference type="SUPFAM" id="SSF57756">
    <property type="entry name" value="Retrovirus zinc finger-like domains"/>
    <property type="match status" value="3"/>
</dbReference>
<dbReference type="PANTHER" id="PTHR23002">
    <property type="entry name" value="ZINC FINGER CCHC DOMAIN CONTAINING PROTEIN"/>
    <property type="match status" value="1"/>
</dbReference>
<dbReference type="PROSITE" id="PS50158">
    <property type="entry name" value="ZF_CCHC"/>
    <property type="match status" value="3"/>
</dbReference>
<gene>
    <name evidence="4" type="ORF">BT63DRAFT_409874</name>
</gene>
<dbReference type="Pfam" id="PF00098">
    <property type="entry name" value="zf-CCHC"/>
    <property type="match status" value="2"/>
</dbReference>
<keyword evidence="1" id="KW-0863">Zinc-finger</keyword>
<dbReference type="Gene3D" id="4.10.60.10">
    <property type="entry name" value="Zinc finger, CCHC-type"/>
    <property type="match status" value="3"/>
</dbReference>
<feature type="region of interest" description="Disordered" evidence="2">
    <location>
        <begin position="307"/>
        <end position="333"/>
    </location>
</feature>
<dbReference type="Proteomes" id="UP000799302">
    <property type="component" value="Unassembled WGS sequence"/>
</dbReference>
<sequence>MSEWDTPTNGAAATDDAWGTATNGTPDIMAQGDDFGAPINANDAAGFDFDGEGATNGEEKPAAPIVINPRGAFEFDFKTFGVVIPEMTDEEAWHAMKVADDNRDVLGLKAHLIAYAKALHNQGVALNPADVAASMKGDKFNLHLVAIDRPLGARYCPIGLQGQQGLKYTLTIQQGPNPPNNKMHSHWPTSEGQNMEWLALSGYTVESDALVCHNCGGVGHGRSGCPEPVEERVALVASCVHCSGEHFSRYCTEPRVERGGSAKTCKICESPDHLASECPDKPADCTNERVMICRTCNQTGHMARQCPEGGDNEGGDNDGRDDRGPMRDTKHQTVQSREQLLVASAATEVGHMARECTNTEVADRAVTCKNCDAEGHSARDCTKPRDWSRVKCSNCDRTGHTAIRCRAPKKVVAPVAEVNDLSIAGDANGDFGGNTNGGFDEFDSSANPAPAVSDW</sequence>
<dbReference type="GO" id="GO:0008270">
    <property type="term" value="F:zinc ion binding"/>
    <property type="evidence" value="ECO:0007669"/>
    <property type="project" value="UniProtKB-KW"/>
</dbReference>
<protein>
    <recommendedName>
        <fullName evidence="3">CCHC-type domain-containing protein</fullName>
    </recommendedName>
</protein>
<dbReference type="EMBL" id="MU004231">
    <property type="protein sequence ID" value="KAF2672790.1"/>
    <property type="molecule type" value="Genomic_DNA"/>
</dbReference>
<dbReference type="AlphaFoldDB" id="A0A6A6ULX7"/>
<feature type="compositionally biased region" description="Basic and acidic residues" evidence="2">
    <location>
        <begin position="317"/>
        <end position="331"/>
    </location>
</feature>
<keyword evidence="1" id="KW-0862">Zinc</keyword>
<dbReference type="InterPro" id="IPR051714">
    <property type="entry name" value="Znf_CCHC_NABP"/>
</dbReference>
<proteinExistence type="predicted"/>
<name>A0A6A6ULX7_9PEZI</name>
<evidence type="ECO:0000313" key="4">
    <source>
        <dbReference type="EMBL" id="KAF2672790.1"/>
    </source>
</evidence>
<dbReference type="InterPro" id="IPR036875">
    <property type="entry name" value="Znf_CCHC_sf"/>
</dbReference>
<evidence type="ECO:0000256" key="1">
    <source>
        <dbReference type="PROSITE-ProRule" id="PRU00047"/>
    </source>
</evidence>
<feature type="region of interest" description="Disordered" evidence="2">
    <location>
        <begin position="1"/>
        <end position="30"/>
    </location>
</feature>